<keyword evidence="2" id="KW-1185">Reference proteome</keyword>
<dbReference type="AlphaFoldDB" id="A0A7Z0ENL4"/>
<evidence type="ECO:0000313" key="2">
    <source>
        <dbReference type="Proteomes" id="UP000572051"/>
    </source>
</evidence>
<organism evidence="1 2">
    <name type="scientific">Nocardiopsis aegyptia</name>
    <dbReference type="NCBI Taxonomy" id="220378"/>
    <lineage>
        <taxon>Bacteria</taxon>
        <taxon>Bacillati</taxon>
        <taxon>Actinomycetota</taxon>
        <taxon>Actinomycetes</taxon>
        <taxon>Streptosporangiales</taxon>
        <taxon>Nocardiopsidaceae</taxon>
        <taxon>Nocardiopsis</taxon>
    </lineage>
</organism>
<sequence>MRLQCVLLGRPGRLRLLGPLVWLRPLPLRRPGFLPLGRLVGLGGAGAVGLPRFPGVVRLRALGPGPVVRRLG</sequence>
<accession>A0A7Z0ENL4</accession>
<dbReference type="RefSeq" id="WP_179823257.1">
    <property type="nucleotide sequence ID" value="NZ_JACCFS010000001.1"/>
</dbReference>
<proteinExistence type="predicted"/>
<dbReference type="Proteomes" id="UP000572051">
    <property type="component" value="Unassembled WGS sequence"/>
</dbReference>
<dbReference type="EMBL" id="JACCFS010000001">
    <property type="protein sequence ID" value="NYJ34588.1"/>
    <property type="molecule type" value="Genomic_DNA"/>
</dbReference>
<comment type="caution">
    <text evidence="1">The sequence shown here is derived from an EMBL/GenBank/DDBJ whole genome shotgun (WGS) entry which is preliminary data.</text>
</comment>
<reference evidence="1 2" key="1">
    <citation type="submission" date="2020-07" db="EMBL/GenBank/DDBJ databases">
        <title>Sequencing the genomes of 1000 actinobacteria strains.</title>
        <authorList>
            <person name="Klenk H.-P."/>
        </authorList>
    </citation>
    <scope>NUCLEOTIDE SEQUENCE [LARGE SCALE GENOMIC DNA]</scope>
    <source>
        <strain evidence="1 2">DSM 44442</strain>
    </source>
</reference>
<gene>
    <name evidence="1" type="ORF">HNR10_002469</name>
</gene>
<evidence type="ECO:0000313" key="1">
    <source>
        <dbReference type="EMBL" id="NYJ34588.1"/>
    </source>
</evidence>
<name>A0A7Z0ENL4_9ACTN</name>
<protein>
    <submittedName>
        <fullName evidence="1">Uncharacterized protein</fullName>
    </submittedName>
</protein>